<dbReference type="STRING" id="1193011.LEP1GSC058_0936"/>
<evidence type="ECO:0000313" key="2">
    <source>
        <dbReference type="Proteomes" id="UP000014540"/>
    </source>
</evidence>
<proteinExistence type="predicted"/>
<name>S3V876_9LEPT</name>
<dbReference type="EMBL" id="AKWZ02000011">
    <property type="protein sequence ID" value="EPG72595.1"/>
    <property type="molecule type" value="Genomic_DNA"/>
</dbReference>
<keyword evidence="2" id="KW-1185">Reference proteome</keyword>
<sequence length="38" mass="4513">MILGATSNIKKYENIKFLHILELSLIRFISFYSRTSKH</sequence>
<reference evidence="1" key="1">
    <citation type="submission" date="2013-04" db="EMBL/GenBank/DDBJ databases">
        <authorList>
            <person name="Harkins D.M."/>
            <person name="Durkin A.S."/>
            <person name="Selengut J.D."/>
            <person name="Sanka R."/>
            <person name="DePew J."/>
            <person name="Purushe J."/>
            <person name="Ahmed A."/>
            <person name="van der Linden H."/>
            <person name="Goris M.G.A."/>
            <person name="Hartskeerl R.A."/>
            <person name="Vinetz J.M."/>
            <person name="Sutton G.G."/>
            <person name="Nelson W.C."/>
            <person name="Fouts D.E."/>
        </authorList>
    </citation>
    <scope>NUCLEOTIDE SEQUENCE [LARGE SCALE GENOMIC DNA]</scope>
    <source>
        <strain evidence="1">BUT 6</strain>
    </source>
</reference>
<dbReference type="Proteomes" id="UP000014540">
    <property type="component" value="Unassembled WGS sequence"/>
</dbReference>
<dbReference type="AlphaFoldDB" id="S3V876"/>
<evidence type="ECO:0000313" key="1">
    <source>
        <dbReference type="EMBL" id="EPG72595.1"/>
    </source>
</evidence>
<protein>
    <submittedName>
        <fullName evidence="1">Uncharacterized protein</fullName>
    </submittedName>
</protein>
<comment type="caution">
    <text evidence="1">The sequence shown here is derived from an EMBL/GenBank/DDBJ whole genome shotgun (WGS) entry which is preliminary data.</text>
</comment>
<organism evidence="1 2">
    <name type="scientific">Leptospira fainei serovar Hurstbridge str. BUT 6</name>
    <dbReference type="NCBI Taxonomy" id="1193011"/>
    <lineage>
        <taxon>Bacteria</taxon>
        <taxon>Pseudomonadati</taxon>
        <taxon>Spirochaetota</taxon>
        <taxon>Spirochaetia</taxon>
        <taxon>Leptospirales</taxon>
        <taxon>Leptospiraceae</taxon>
        <taxon>Leptospira</taxon>
    </lineage>
</organism>
<gene>
    <name evidence="1" type="ORF">LEP1GSC058_0936</name>
</gene>
<accession>S3V876</accession>